<dbReference type="InterPro" id="IPR015425">
    <property type="entry name" value="FH2_Formin"/>
</dbReference>
<dbReference type="SUPFAM" id="SSF101447">
    <property type="entry name" value="Formin homology 2 domain (FH2 domain)"/>
    <property type="match status" value="1"/>
</dbReference>
<dbReference type="GO" id="GO:0030866">
    <property type="term" value="P:cortical actin cytoskeleton organization"/>
    <property type="evidence" value="ECO:0007669"/>
    <property type="project" value="TreeGrafter"/>
</dbReference>
<dbReference type="Pfam" id="PF02181">
    <property type="entry name" value="FH2"/>
    <property type="match status" value="1"/>
</dbReference>
<comment type="caution">
    <text evidence="5">The sequence shown here is derived from an EMBL/GenBank/DDBJ whole genome shotgun (WGS) entry which is preliminary data.</text>
</comment>
<organism evidence="5 6">
    <name type="scientific">Polysphondylium violaceum</name>
    <dbReference type="NCBI Taxonomy" id="133409"/>
    <lineage>
        <taxon>Eukaryota</taxon>
        <taxon>Amoebozoa</taxon>
        <taxon>Evosea</taxon>
        <taxon>Eumycetozoa</taxon>
        <taxon>Dictyostelia</taxon>
        <taxon>Dictyosteliales</taxon>
        <taxon>Dictyosteliaceae</taxon>
        <taxon>Polysphondylium</taxon>
    </lineage>
</organism>
<evidence type="ECO:0000256" key="1">
    <source>
        <dbReference type="ARBA" id="ARBA00008214"/>
    </source>
</evidence>
<keyword evidence="6" id="KW-1185">Reference proteome</keyword>
<keyword evidence="2" id="KW-0175">Coiled coil</keyword>
<protein>
    <recommendedName>
        <fullName evidence="4">FH2 domain-containing protein</fullName>
    </recommendedName>
</protein>
<sequence length="430" mass="48133">MKPLYWKRIILAPTNRTESLWDQVLEPTFDTKEFEDLFCQKKKASSKPTNEDSSAATTTTEKVKLVSLIDIKKSNSIAFMLARLPPVAELKKAIDQMDAAILHKENIKTLISNIPVEADYQLIKSSETPIANLDRPEKWILEIYGFPAMKERLTAWLFQLEYSDMYNNIKQVLDKLSLAIKDTKSNENLKKIFGIILVLGNHMNGGSGRGQADGFNLEILDTLTSTKDVENKVTLLEYVAKISMEKYPKTLQLATELDSLSNVQLSVQDIQTDVNDLEGHLNIAKNLSKKAQDTLEGGALSKFKSGICQFLETADKEVTSLKDAQKKLVEEFYGLVEFFGYTKGQSSSMTCQQFFGSIYSFAMLFSKQCQKIEKERENTNKMQNATGNESKKIAGGADPLAALANAIKMGQTGLRKRPPVQSTEPAIQQQ</sequence>
<name>A0A8J4PZ34_9MYCE</name>
<evidence type="ECO:0000256" key="2">
    <source>
        <dbReference type="ARBA" id="ARBA00023054"/>
    </source>
</evidence>
<comment type="similarity">
    <text evidence="1">Belongs to the formin homology family. Diaphanous subfamily.</text>
</comment>
<dbReference type="OrthoDB" id="427644at2759"/>
<dbReference type="PANTHER" id="PTHR45920:SF7">
    <property type="entry name" value="FORMIN-G"/>
    <property type="match status" value="1"/>
</dbReference>
<keyword evidence="3" id="KW-0009">Actin-binding</keyword>
<dbReference type="PROSITE" id="PS51444">
    <property type="entry name" value="FH2"/>
    <property type="match status" value="1"/>
</dbReference>
<accession>A0A8J4PZ34</accession>
<evidence type="ECO:0000313" key="6">
    <source>
        <dbReference type="Proteomes" id="UP000695562"/>
    </source>
</evidence>
<dbReference type="EMBL" id="AJWJ01000017">
    <property type="protein sequence ID" value="KAF2077853.1"/>
    <property type="molecule type" value="Genomic_DNA"/>
</dbReference>
<dbReference type="InterPro" id="IPR042201">
    <property type="entry name" value="FH2_Formin_sf"/>
</dbReference>
<dbReference type="Proteomes" id="UP000695562">
    <property type="component" value="Unassembled WGS sequence"/>
</dbReference>
<dbReference type="GO" id="GO:0005737">
    <property type="term" value="C:cytoplasm"/>
    <property type="evidence" value="ECO:0007669"/>
    <property type="project" value="UniProtKB-ARBA"/>
</dbReference>
<dbReference type="PANTHER" id="PTHR45920">
    <property type="entry name" value="FORMIN HOMOLOGY 2 DOMAIN CONTAINING, ISOFORM I"/>
    <property type="match status" value="1"/>
</dbReference>
<evidence type="ECO:0000256" key="3">
    <source>
        <dbReference type="ARBA" id="ARBA00023203"/>
    </source>
</evidence>
<dbReference type="Gene3D" id="1.20.58.2220">
    <property type="entry name" value="Formin, FH2 domain"/>
    <property type="match status" value="1"/>
</dbReference>
<reference evidence="5" key="1">
    <citation type="submission" date="2020-01" db="EMBL/GenBank/DDBJ databases">
        <title>Development of genomics and gene disruption for Polysphondylium violaceum indicates a role for the polyketide synthase stlB in stalk morphogenesis.</title>
        <authorList>
            <person name="Narita B."/>
            <person name="Kawabe Y."/>
            <person name="Kin K."/>
            <person name="Saito T."/>
            <person name="Gibbs R."/>
            <person name="Kuspa A."/>
            <person name="Muzny D."/>
            <person name="Queller D."/>
            <person name="Richards S."/>
            <person name="Strassman J."/>
            <person name="Sucgang R."/>
            <person name="Worley K."/>
            <person name="Schaap P."/>
        </authorList>
    </citation>
    <scope>NUCLEOTIDE SEQUENCE</scope>
    <source>
        <strain evidence="5">QSvi11</strain>
    </source>
</reference>
<dbReference type="GO" id="GO:0051015">
    <property type="term" value="F:actin filament binding"/>
    <property type="evidence" value="ECO:0007669"/>
    <property type="project" value="TreeGrafter"/>
</dbReference>
<dbReference type="AlphaFoldDB" id="A0A8J4PZ34"/>
<evidence type="ECO:0000259" key="4">
    <source>
        <dbReference type="PROSITE" id="PS51444"/>
    </source>
</evidence>
<proteinExistence type="inferred from homology"/>
<gene>
    <name evidence="5" type="ORF">CYY_000815</name>
</gene>
<evidence type="ECO:0000313" key="5">
    <source>
        <dbReference type="EMBL" id="KAF2077853.1"/>
    </source>
</evidence>
<dbReference type="SMART" id="SM00498">
    <property type="entry name" value="FH2"/>
    <property type="match status" value="1"/>
</dbReference>
<dbReference type="GO" id="GO:0005856">
    <property type="term" value="C:cytoskeleton"/>
    <property type="evidence" value="ECO:0007669"/>
    <property type="project" value="TreeGrafter"/>
</dbReference>
<feature type="domain" description="FH2" evidence="4">
    <location>
        <begin position="1"/>
        <end position="391"/>
    </location>
</feature>